<reference evidence="1" key="2">
    <citation type="submission" date="2021-09" db="EMBL/GenBank/DDBJ databases">
        <authorList>
            <person name="Jia N."/>
            <person name="Wang J."/>
            <person name="Shi W."/>
            <person name="Du L."/>
            <person name="Sun Y."/>
            <person name="Zhan W."/>
            <person name="Jiang J."/>
            <person name="Wang Q."/>
            <person name="Zhang B."/>
            <person name="Ji P."/>
            <person name="Sakyi L.B."/>
            <person name="Cui X."/>
            <person name="Yuan T."/>
            <person name="Jiang B."/>
            <person name="Yang W."/>
            <person name="Lam T.T.-Y."/>
            <person name="Chang Q."/>
            <person name="Ding S."/>
            <person name="Wang X."/>
            <person name="Zhu J."/>
            <person name="Ruan X."/>
            <person name="Zhao L."/>
            <person name="Wei J."/>
            <person name="Que T."/>
            <person name="Du C."/>
            <person name="Cheng J."/>
            <person name="Dai P."/>
            <person name="Han X."/>
            <person name="Huang E."/>
            <person name="Gao Y."/>
            <person name="Liu J."/>
            <person name="Shao H."/>
            <person name="Ye R."/>
            <person name="Li L."/>
            <person name="Wei W."/>
            <person name="Wang X."/>
            <person name="Wang C."/>
            <person name="Huo Q."/>
            <person name="Li W."/>
            <person name="Guo W."/>
            <person name="Chen H."/>
            <person name="Chen S."/>
            <person name="Zhou L."/>
            <person name="Zhou L."/>
            <person name="Ni X."/>
            <person name="Tian J."/>
            <person name="Zhou Y."/>
            <person name="Sheng Y."/>
            <person name="Liu T."/>
            <person name="Pan Y."/>
            <person name="Xia L."/>
            <person name="Li J."/>
            <person name="Zhao F."/>
            <person name="Cao W."/>
        </authorList>
    </citation>
    <scope>NUCLEOTIDE SEQUENCE</scope>
    <source>
        <strain evidence="1">Rsan-2018</strain>
        <tissue evidence="1">Larvae</tissue>
    </source>
</reference>
<proteinExistence type="predicted"/>
<organism evidence="1 2">
    <name type="scientific">Rhipicephalus sanguineus</name>
    <name type="common">Brown dog tick</name>
    <name type="synonym">Ixodes sanguineus</name>
    <dbReference type="NCBI Taxonomy" id="34632"/>
    <lineage>
        <taxon>Eukaryota</taxon>
        <taxon>Metazoa</taxon>
        <taxon>Ecdysozoa</taxon>
        <taxon>Arthropoda</taxon>
        <taxon>Chelicerata</taxon>
        <taxon>Arachnida</taxon>
        <taxon>Acari</taxon>
        <taxon>Parasitiformes</taxon>
        <taxon>Ixodida</taxon>
        <taxon>Ixodoidea</taxon>
        <taxon>Ixodidae</taxon>
        <taxon>Rhipicephalinae</taxon>
        <taxon>Rhipicephalus</taxon>
        <taxon>Rhipicephalus</taxon>
    </lineage>
</organism>
<evidence type="ECO:0000313" key="1">
    <source>
        <dbReference type="EMBL" id="KAH7962822.1"/>
    </source>
</evidence>
<evidence type="ECO:0000313" key="2">
    <source>
        <dbReference type="Proteomes" id="UP000821837"/>
    </source>
</evidence>
<sequence>MERVHATVRAEDSGKGLKFVDTLRVLGVVFDRRLNFSHAEHLRTKAEYLSARIVAFKNMVGLVKPSDVRLLYKQVVLPANAYASPIWWPAKPDCRLKSRLLSVQRSVLLALTGAYRTTRTAALQILMHAAPIELELRRLRWTRHPPPQARTVCRLSVPEARAMAWHRGLHIYTDGAHTSLSSGAAYVVFGGGTSIKAVGRFTVHGATSAYCTEVIAFTEELRYLCAASSRQPAYVTRIVCRALASPRCLDPRVENMRALTTDFGEPATSCFSLPGTPGASWQRVSRLSCHTNMPHRAREDSTAIRPLAWHGEDKFLSLCGAGKCPHGLKTVGPYLVDETVDRTSPGITGRAFQDGSLFH</sequence>
<gene>
    <name evidence="1" type="ORF">HPB52_018081</name>
</gene>
<reference evidence="1" key="1">
    <citation type="journal article" date="2020" name="Cell">
        <title>Large-Scale Comparative Analyses of Tick Genomes Elucidate Their Genetic Diversity and Vector Capacities.</title>
        <authorList>
            <consortium name="Tick Genome and Microbiome Consortium (TIGMIC)"/>
            <person name="Jia N."/>
            <person name="Wang J."/>
            <person name="Shi W."/>
            <person name="Du L."/>
            <person name="Sun Y."/>
            <person name="Zhan W."/>
            <person name="Jiang J.F."/>
            <person name="Wang Q."/>
            <person name="Zhang B."/>
            <person name="Ji P."/>
            <person name="Bell-Sakyi L."/>
            <person name="Cui X.M."/>
            <person name="Yuan T.T."/>
            <person name="Jiang B.G."/>
            <person name="Yang W.F."/>
            <person name="Lam T.T."/>
            <person name="Chang Q.C."/>
            <person name="Ding S.J."/>
            <person name="Wang X.J."/>
            <person name="Zhu J.G."/>
            <person name="Ruan X.D."/>
            <person name="Zhao L."/>
            <person name="Wei J.T."/>
            <person name="Ye R.Z."/>
            <person name="Que T.C."/>
            <person name="Du C.H."/>
            <person name="Zhou Y.H."/>
            <person name="Cheng J.X."/>
            <person name="Dai P.F."/>
            <person name="Guo W.B."/>
            <person name="Han X.H."/>
            <person name="Huang E.J."/>
            <person name="Li L.F."/>
            <person name="Wei W."/>
            <person name="Gao Y.C."/>
            <person name="Liu J.Z."/>
            <person name="Shao H.Z."/>
            <person name="Wang X."/>
            <person name="Wang C.C."/>
            <person name="Yang T.C."/>
            <person name="Huo Q.B."/>
            <person name="Li W."/>
            <person name="Chen H.Y."/>
            <person name="Chen S.E."/>
            <person name="Zhou L.G."/>
            <person name="Ni X.B."/>
            <person name="Tian J.H."/>
            <person name="Sheng Y."/>
            <person name="Liu T."/>
            <person name="Pan Y.S."/>
            <person name="Xia L.Y."/>
            <person name="Li J."/>
            <person name="Zhao F."/>
            <person name="Cao W.C."/>
        </authorList>
    </citation>
    <scope>NUCLEOTIDE SEQUENCE</scope>
    <source>
        <strain evidence="1">Rsan-2018</strain>
    </source>
</reference>
<accession>A0A9D4Q1J7</accession>
<dbReference type="AlphaFoldDB" id="A0A9D4Q1J7"/>
<dbReference type="VEuPathDB" id="VectorBase:RSAN_043605"/>
<keyword evidence="2" id="KW-1185">Reference proteome</keyword>
<dbReference type="EMBL" id="JABSTV010001249">
    <property type="protein sequence ID" value="KAH7962822.1"/>
    <property type="molecule type" value="Genomic_DNA"/>
</dbReference>
<name>A0A9D4Q1J7_RHISA</name>
<dbReference type="Proteomes" id="UP000821837">
    <property type="component" value="Chromosome 3"/>
</dbReference>
<comment type="caution">
    <text evidence="1">The sequence shown here is derived from an EMBL/GenBank/DDBJ whole genome shotgun (WGS) entry which is preliminary data.</text>
</comment>
<protein>
    <submittedName>
        <fullName evidence="1">Uncharacterized protein</fullName>
    </submittedName>
</protein>